<sequence length="311" mass="34654">MFSRPIELLSRRPTTMETNVRRVESPKSPDGHDPTTQNTANGTTTTSFAMGTVDSVPEPVPAAVPGAFASRPVAHERDSHRSRPRGNNTARPDVNKRFLVCFPWIASGRLRVVALHCFTSGVFTLLLVAVYLGLTLTQHVTTNELTILLLLIILLSTMLFCYNIVRLCLTVVRGDKGSSRSQSRRRHANPTEMLKTGYAMPRRPIRVVLAQDEDAVGRDAERNKVTPPAYGLWRESVRLDPNQLHWQRNMAARAHQTVPEEASDREGSNTGRRPPSYSSEDGVSYVIDAMTSSGTRTTVSRTETVEYERAR</sequence>
<evidence type="ECO:0000313" key="1">
    <source>
        <dbReference type="EMBL" id="KAJ2971923.1"/>
    </source>
</evidence>
<dbReference type="Proteomes" id="UP001143910">
    <property type="component" value="Unassembled WGS sequence"/>
</dbReference>
<reference evidence="1" key="1">
    <citation type="submission" date="2022-08" db="EMBL/GenBank/DDBJ databases">
        <title>Genome Sequence of Lecanicillium fungicola.</title>
        <authorList>
            <person name="Buettner E."/>
        </authorList>
    </citation>
    <scope>NUCLEOTIDE SEQUENCE</scope>
    <source>
        <strain evidence="1">Babe33</strain>
    </source>
</reference>
<name>A0ACC1MYT7_9HYPO</name>
<evidence type="ECO:0000313" key="2">
    <source>
        <dbReference type="Proteomes" id="UP001143910"/>
    </source>
</evidence>
<comment type="caution">
    <text evidence="1">The sequence shown here is derived from an EMBL/GenBank/DDBJ whole genome shotgun (WGS) entry which is preliminary data.</text>
</comment>
<organism evidence="1 2">
    <name type="scientific">Zarea fungicola</name>
    <dbReference type="NCBI Taxonomy" id="93591"/>
    <lineage>
        <taxon>Eukaryota</taxon>
        <taxon>Fungi</taxon>
        <taxon>Dikarya</taxon>
        <taxon>Ascomycota</taxon>
        <taxon>Pezizomycotina</taxon>
        <taxon>Sordariomycetes</taxon>
        <taxon>Hypocreomycetidae</taxon>
        <taxon>Hypocreales</taxon>
        <taxon>Cordycipitaceae</taxon>
        <taxon>Zarea</taxon>
    </lineage>
</organism>
<accession>A0ACC1MYT7</accession>
<protein>
    <submittedName>
        <fullName evidence="1">Uncharacterized protein</fullName>
    </submittedName>
</protein>
<keyword evidence="2" id="KW-1185">Reference proteome</keyword>
<dbReference type="EMBL" id="JANJQO010001244">
    <property type="protein sequence ID" value="KAJ2971923.1"/>
    <property type="molecule type" value="Genomic_DNA"/>
</dbReference>
<proteinExistence type="predicted"/>
<gene>
    <name evidence="1" type="ORF">NQ176_g7449</name>
</gene>